<gene>
    <name evidence="2" type="ORF">SAMN05661093_11031</name>
</gene>
<organism evidence="2 3">
    <name type="scientific">Kibdelosporangium aridum</name>
    <dbReference type="NCBI Taxonomy" id="2030"/>
    <lineage>
        <taxon>Bacteria</taxon>
        <taxon>Bacillati</taxon>
        <taxon>Actinomycetota</taxon>
        <taxon>Actinomycetes</taxon>
        <taxon>Pseudonocardiales</taxon>
        <taxon>Pseudonocardiaceae</taxon>
        <taxon>Kibdelosporangium</taxon>
    </lineage>
</organism>
<feature type="region of interest" description="Disordered" evidence="1">
    <location>
        <begin position="32"/>
        <end position="64"/>
    </location>
</feature>
<sequence length="64" mass="6694">MVVPIRMAAAEPAPRTPAMRIGGQVLRLKAVYDGSGHPEPHSAASNPPGYAANEPPHLAVTRRG</sequence>
<accession>A0A1W2G071</accession>
<evidence type="ECO:0000256" key="1">
    <source>
        <dbReference type="SAM" id="MobiDB-lite"/>
    </source>
</evidence>
<keyword evidence="3" id="KW-1185">Reference proteome</keyword>
<reference evidence="2 3" key="1">
    <citation type="submission" date="2017-04" db="EMBL/GenBank/DDBJ databases">
        <authorList>
            <person name="Afonso C.L."/>
            <person name="Miller P.J."/>
            <person name="Scott M.A."/>
            <person name="Spackman E."/>
            <person name="Goraichik I."/>
            <person name="Dimitrov K.M."/>
            <person name="Suarez D.L."/>
            <person name="Swayne D.E."/>
        </authorList>
    </citation>
    <scope>NUCLEOTIDE SEQUENCE [LARGE SCALE GENOMIC DNA]</scope>
    <source>
        <strain evidence="2 3">DSM 43828</strain>
    </source>
</reference>
<dbReference type="EMBL" id="FWXV01000024">
    <property type="protein sequence ID" value="SMD27424.1"/>
    <property type="molecule type" value="Genomic_DNA"/>
</dbReference>
<dbReference type="Proteomes" id="UP000192674">
    <property type="component" value="Unassembled WGS sequence"/>
</dbReference>
<dbReference type="AlphaFoldDB" id="A0A1W2G071"/>
<proteinExistence type="predicted"/>
<evidence type="ECO:0000313" key="2">
    <source>
        <dbReference type="EMBL" id="SMD27424.1"/>
    </source>
</evidence>
<protein>
    <submittedName>
        <fullName evidence="2">Uncharacterized protein</fullName>
    </submittedName>
</protein>
<name>A0A1W2G071_KIBAR</name>
<evidence type="ECO:0000313" key="3">
    <source>
        <dbReference type="Proteomes" id="UP000192674"/>
    </source>
</evidence>